<name>A0A7J8C8K0_MOLMO</name>
<gene>
    <name evidence="1" type="ORF">HJG59_009853</name>
</gene>
<dbReference type="AlphaFoldDB" id="A0A7J8C8K0"/>
<dbReference type="Proteomes" id="UP000550707">
    <property type="component" value="Unassembled WGS sequence"/>
</dbReference>
<reference evidence="1 2" key="1">
    <citation type="journal article" date="2020" name="Nature">
        <title>Six reference-quality genomes reveal evolution of bat adaptations.</title>
        <authorList>
            <person name="Jebb D."/>
            <person name="Huang Z."/>
            <person name="Pippel M."/>
            <person name="Hughes G.M."/>
            <person name="Lavrichenko K."/>
            <person name="Devanna P."/>
            <person name="Winkler S."/>
            <person name="Jermiin L.S."/>
            <person name="Skirmuntt E.C."/>
            <person name="Katzourakis A."/>
            <person name="Burkitt-Gray L."/>
            <person name="Ray D.A."/>
            <person name="Sullivan K.A.M."/>
            <person name="Roscito J.G."/>
            <person name="Kirilenko B.M."/>
            <person name="Davalos L.M."/>
            <person name="Corthals A.P."/>
            <person name="Power M.L."/>
            <person name="Jones G."/>
            <person name="Ransome R.D."/>
            <person name="Dechmann D.K.N."/>
            <person name="Locatelli A.G."/>
            <person name="Puechmaille S.J."/>
            <person name="Fedrigo O."/>
            <person name="Jarvis E.D."/>
            <person name="Hiller M."/>
            <person name="Vernes S.C."/>
            <person name="Myers E.W."/>
            <person name="Teeling E.C."/>
        </authorList>
    </citation>
    <scope>NUCLEOTIDE SEQUENCE [LARGE SCALE GENOMIC DNA]</scope>
    <source>
        <strain evidence="1">MMolMol1</strain>
        <tissue evidence="1">Muscle</tissue>
    </source>
</reference>
<dbReference type="InParanoid" id="A0A7J8C8K0"/>
<accession>A0A7J8C8K0</accession>
<evidence type="ECO:0000313" key="2">
    <source>
        <dbReference type="Proteomes" id="UP000550707"/>
    </source>
</evidence>
<comment type="caution">
    <text evidence="1">The sequence shown here is derived from an EMBL/GenBank/DDBJ whole genome shotgun (WGS) entry which is preliminary data.</text>
</comment>
<sequence>MGRVDSALLKGKGLLLEGRGGFASLRELPSFTPLKMSYLLKRRCPRHLWKRLMNPGGFKAAPSLAQQRWRWGCSRSTFLKGKSGLMEGCGWPFGRGALYWIRWVWTLPEQDAQPLKGTRGFLG</sequence>
<proteinExistence type="predicted"/>
<keyword evidence="2" id="KW-1185">Reference proteome</keyword>
<organism evidence="1 2">
    <name type="scientific">Molossus molossus</name>
    <name type="common">Pallas' mastiff bat</name>
    <name type="synonym">Vespertilio molossus</name>
    <dbReference type="NCBI Taxonomy" id="27622"/>
    <lineage>
        <taxon>Eukaryota</taxon>
        <taxon>Metazoa</taxon>
        <taxon>Chordata</taxon>
        <taxon>Craniata</taxon>
        <taxon>Vertebrata</taxon>
        <taxon>Euteleostomi</taxon>
        <taxon>Mammalia</taxon>
        <taxon>Eutheria</taxon>
        <taxon>Laurasiatheria</taxon>
        <taxon>Chiroptera</taxon>
        <taxon>Yangochiroptera</taxon>
        <taxon>Molossidae</taxon>
        <taxon>Molossus</taxon>
    </lineage>
</organism>
<dbReference type="EMBL" id="JACASF010000021">
    <property type="protein sequence ID" value="KAF6407142.1"/>
    <property type="molecule type" value="Genomic_DNA"/>
</dbReference>
<protein>
    <submittedName>
        <fullName evidence="1">Uncharacterized protein</fullName>
    </submittedName>
</protein>
<evidence type="ECO:0000313" key="1">
    <source>
        <dbReference type="EMBL" id="KAF6407142.1"/>
    </source>
</evidence>